<dbReference type="InterPro" id="IPR008928">
    <property type="entry name" value="6-hairpin_glycosidase_sf"/>
</dbReference>
<gene>
    <name evidence="2" type="ORF">PAT3040_06018</name>
</gene>
<dbReference type="Proteomes" id="UP000245202">
    <property type="component" value="Unassembled WGS sequence"/>
</dbReference>
<reference evidence="2 3" key="1">
    <citation type="submission" date="2017-08" db="EMBL/GenBank/DDBJ databases">
        <title>Substantial Increase in Enzyme Production by Combined Drug-Resistance Mutations in Paenibacillus agaridevorans.</title>
        <authorList>
            <person name="Tanaka Y."/>
            <person name="Funane K."/>
            <person name="Hosaka T."/>
            <person name="Shiwa Y."/>
            <person name="Fujita N."/>
            <person name="Miyazaki T."/>
            <person name="Yoshikawa H."/>
            <person name="Murakami K."/>
            <person name="Kasahara K."/>
            <person name="Inaoka T."/>
            <person name="Hiraga Y."/>
            <person name="Ochi K."/>
        </authorList>
    </citation>
    <scope>NUCLEOTIDE SEQUENCE [LARGE SCALE GENOMIC DNA]</scope>
    <source>
        <strain evidence="2 3">T-3040</strain>
    </source>
</reference>
<accession>A0A2R5EWZ9</accession>
<dbReference type="Pfam" id="PF07470">
    <property type="entry name" value="Glyco_hydro_88"/>
    <property type="match status" value="1"/>
</dbReference>
<comment type="caution">
    <text evidence="2">The sequence shown here is derived from an EMBL/GenBank/DDBJ whole genome shotgun (WGS) entry which is preliminary data.</text>
</comment>
<dbReference type="GO" id="GO:0016787">
    <property type="term" value="F:hydrolase activity"/>
    <property type="evidence" value="ECO:0007669"/>
    <property type="project" value="UniProtKB-KW"/>
</dbReference>
<proteinExistence type="predicted"/>
<keyword evidence="1 2" id="KW-0378">Hydrolase</keyword>
<evidence type="ECO:0000313" key="2">
    <source>
        <dbReference type="EMBL" id="GBG11226.1"/>
    </source>
</evidence>
<dbReference type="Gene3D" id="1.50.10.10">
    <property type="match status" value="1"/>
</dbReference>
<dbReference type="AlphaFoldDB" id="A0A2R5EWZ9"/>
<sequence>MNEKMEDGNSIYAAGITEPADVIARVTERMLETRPRQHIRLRPYKDQFIRQQTPFGPYQADFTACWPDAPNDSIAYAAARFHADFEQEVILTANGSTKLWFNGKAYVGAQTFSIRMNPGWNDLLLQCAKDNERWGFDLLIGFPRYPGMWAKDYLFSTRPTFPQQGLLGEEGFAYIGPFSSKEGEKDSRDRLEAEALAGDFLLWEPQVLEQTNRRFVDFSELYGPDASCAYGTTFYEKRNDGSLLLNVEFEGDIKIWMDGQEVFRSTVNGKTQFEMNSLKSRGQVLIKCVRRNAGKWGFSAEITEHATGQRADGIPGLESRRGNDARWLYIGPFGKRDEKPEWMLERSFDVEAGIRFDQPYSTGEGECKTYWRLSSTGTFVRPYLDGFFFGQWFYAIQVGLYGLLQSAEVIGKADVVQYATDSMEVMAQYHDYALWDAARYGVPSLIPRAERLQELDPCGAIGVMFIETYERTGSETILPIIHRLADTVMRVVPRMEDGTFYRIDTMWADDFFMSCPFLVRMGRMTGETRYFDEVVQQAKGFHNRLWLPDKRLFAHIFFPMTGVNSSVPWGRGNGWILFALTELLLHLPDDHPGREWLLEMYRDLAVGIVSYQDHSGLWHQVLDESASYLETSCTAMFVFSLARGIRMGWLGKPFLEGVTKGWSALLQHCVDAQGNVYGVCLGSGCSMESSYYYDIPTHINDDHGTGIVLLAAAEMFLLAKHLK</sequence>
<organism evidence="2 3">
    <name type="scientific">Paenibacillus agaridevorans</name>
    <dbReference type="NCBI Taxonomy" id="171404"/>
    <lineage>
        <taxon>Bacteria</taxon>
        <taxon>Bacillati</taxon>
        <taxon>Bacillota</taxon>
        <taxon>Bacilli</taxon>
        <taxon>Bacillales</taxon>
        <taxon>Paenibacillaceae</taxon>
        <taxon>Paenibacillus</taxon>
    </lineage>
</organism>
<dbReference type="RefSeq" id="WP_108995569.1">
    <property type="nucleotide sequence ID" value="NZ_BDQX01000390.1"/>
</dbReference>
<dbReference type="InterPro" id="IPR012341">
    <property type="entry name" value="6hp_glycosidase-like_sf"/>
</dbReference>
<evidence type="ECO:0000256" key="1">
    <source>
        <dbReference type="ARBA" id="ARBA00022801"/>
    </source>
</evidence>
<protein>
    <submittedName>
        <fullName evidence="2">Glycosyl hydrolase</fullName>
    </submittedName>
</protein>
<name>A0A2R5EWZ9_9BACL</name>
<dbReference type="GO" id="GO:0005975">
    <property type="term" value="P:carbohydrate metabolic process"/>
    <property type="evidence" value="ECO:0007669"/>
    <property type="project" value="InterPro"/>
</dbReference>
<dbReference type="InterPro" id="IPR010905">
    <property type="entry name" value="Glyco_hydro_88"/>
</dbReference>
<keyword evidence="3" id="KW-1185">Reference proteome</keyword>
<evidence type="ECO:0000313" key="3">
    <source>
        <dbReference type="Proteomes" id="UP000245202"/>
    </source>
</evidence>
<dbReference type="PANTHER" id="PTHR33886:SF8">
    <property type="entry name" value="UNSATURATED RHAMNOGALACTURONAN HYDROLASE (EUROFUNG)"/>
    <property type="match status" value="1"/>
</dbReference>
<dbReference type="PANTHER" id="PTHR33886">
    <property type="entry name" value="UNSATURATED RHAMNOGALACTURONAN HYDROLASE (EUROFUNG)"/>
    <property type="match status" value="1"/>
</dbReference>
<dbReference type="EMBL" id="BDQX01000390">
    <property type="protein sequence ID" value="GBG11226.1"/>
    <property type="molecule type" value="Genomic_DNA"/>
</dbReference>
<dbReference type="InterPro" id="IPR052043">
    <property type="entry name" value="PolySaccharide_Degr_Enz"/>
</dbReference>
<dbReference type="SUPFAM" id="SSF48208">
    <property type="entry name" value="Six-hairpin glycosidases"/>
    <property type="match status" value="1"/>
</dbReference>